<evidence type="ECO:0000313" key="2">
    <source>
        <dbReference type="EMBL" id="PIT50725.1"/>
    </source>
</evidence>
<name>A0A2N9XQX0_9NEIS</name>
<comment type="caution">
    <text evidence="2">The sequence shown here is derived from an EMBL/GenBank/DDBJ whole genome shotgun (WGS) entry which is preliminary data.</text>
</comment>
<organism evidence="2 4">
    <name type="scientific">Snodgrassella alvi</name>
    <dbReference type="NCBI Taxonomy" id="1196083"/>
    <lineage>
        <taxon>Bacteria</taxon>
        <taxon>Pseudomonadati</taxon>
        <taxon>Pseudomonadota</taxon>
        <taxon>Betaproteobacteria</taxon>
        <taxon>Neisseriales</taxon>
        <taxon>Neisseriaceae</taxon>
        <taxon>Snodgrassella</taxon>
    </lineage>
</organism>
<dbReference type="Pfam" id="PF06528">
    <property type="entry name" value="Phage_P2_GpE"/>
    <property type="match status" value="1"/>
</dbReference>
<evidence type="ECO:0000313" key="4">
    <source>
        <dbReference type="Proteomes" id="UP000231484"/>
    </source>
</evidence>
<dbReference type="InterPro" id="IPR009493">
    <property type="entry name" value="P2_GpE"/>
</dbReference>
<dbReference type="EMBL" id="MEIQ01000033">
    <property type="protein sequence ID" value="PIT50725.1"/>
    <property type="molecule type" value="Genomic_DNA"/>
</dbReference>
<evidence type="ECO:0000313" key="3">
    <source>
        <dbReference type="Proteomes" id="UP000229970"/>
    </source>
</evidence>
<dbReference type="AlphaFoldDB" id="A0A2N9XQX0"/>
<dbReference type="GeneID" id="75156966"/>
<dbReference type="EMBL" id="MEIP01000010">
    <property type="protein sequence ID" value="PIT49337.1"/>
    <property type="molecule type" value="Genomic_DNA"/>
</dbReference>
<reference evidence="3 4" key="1">
    <citation type="journal article" date="2017" name="MBio">
        <title>Type VI secretion-mediated competition in the bee gut microbiome.</title>
        <authorList>
            <person name="Steele M.I."/>
            <person name="Kwong W.K."/>
            <person name="Powell J.E."/>
            <person name="Whiteley M."/>
            <person name="Moran N.A."/>
        </authorList>
    </citation>
    <scope>NUCLEOTIDE SEQUENCE [LARGE SCALE GENOMIC DNA]</scope>
    <source>
        <strain evidence="2 4">Occ4-2</strain>
        <strain evidence="1 3">Ruf1-X</strain>
    </source>
</reference>
<gene>
    <name evidence="1" type="ORF">BHC46_01720</name>
    <name evidence="2" type="ORF">BHC48_05335</name>
</gene>
<dbReference type="RefSeq" id="WP_239349862.1">
    <property type="nucleotide sequence ID" value="NZ_MEIP01000010.1"/>
</dbReference>
<dbReference type="Proteomes" id="UP000231484">
    <property type="component" value="Unassembled WGS sequence"/>
</dbReference>
<protein>
    <submittedName>
        <fullName evidence="2">Phage tail protein</fullName>
    </submittedName>
</protein>
<proteinExistence type="predicted"/>
<dbReference type="Proteomes" id="UP000229970">
    <property type="component" value="Unassembled WGS sequence"/>
</dbReference>
<evidence type="ECO:0000313" key="1">
    <source>
        <dbReference type="EMBL" id="PIT49337.1"/>
    </source>
</evidence>
<sequence>MLTDWDGFYQAAADLAWWFGFSPADIDEMSLDEILQWQQQANRQIKAKYSKL</sequence>
<accession>A0A2N9XQX0</accession>